<sequence>MTLYQFNNLDEMEQLEAIWDNGVQVAEREDDVNRYKLYQIDAFYVEEEWHKEYKVRRAFRSFASTNAEMLEPYLDKINLGF</sequence>
<reference evidence="1 2" key="1">
    <citation type="journal article" date="2015" name="Stand. Genomic Sci.">
        <title>Genomic Encyclopedia of Bacterial and Archaeal Type Strains, Phase III: the genomes of soil and plant-associated and newly described type strains.</title>
        <authorList>
            <person name="Whitman W.B."/>
            <person name="Woyke T."/>
            <person name="Klenk H.P."/>
            <person name="Zhou Y."/>
            <person name="Lilburn T.G."/>
            <person name="Beck B.J."/>
            <person name="De Vos P."/>
            <person name="Vandamme P."/>
            <person name="Eisen J.A."/>
            <person name="Garrity G."/>
            <person name="Hugenholtz P."/>
            <person name="Kyrpides N.C."/>
        </authorList>
    </citation>
    <scope>NUCLEOTIDE SEQUENCE [LARGE SCALE GENOMIC DNA]</scope>
    <source>
        <strain evidence="1 2">CGMCC 1.7271</strain>
    </source>
</reference>
<organism evidence="1 2">
    <name type="scientific">Lacibacter cauensis</name>
    <dbReference type="NCBI Taxonomy" id="510947"/>
    <lineage>
        <taxon>Bacteria</taxon>
        <taxon>Pseudomonadati</taxon>
        <taxon>Bacteroidota</taxon>
        <taxon>Chitinophagia</taxon>
        <taxon>Chitinophagales</taxon>
        <taxon>Chitinophagaceae</taxon>
        <taxon>Lacibacter</taxon>
    </lineage>
</organism>
<dbReference type="Proteomes" id="UP000316167">
    <property type="component" value="Unassembled WGS sequence"/>
</dbReference>
<dbReference type="EMBL" id="VLLE01000006">
    <property type="protein sequence ID" value="TWI79022.1"/>
    <property type="molecule type" value="Genomic_DNA"/>
</dbReference>
<evidence type="ECO:0000313" key="1">
    <source>
        <dbReference type="EMBL" id="TWI79022.1"/>
    </source>
</evidence>
<evidence type="ECO:0000313" key="2">
    <source>
        <dbReference type="Proteomes" id="UP000316167"/>
    </source>
</evidence>
<keyword evidence="2" id="KW-1185">Reference proteome</keyword>
<name>A0A562SCD6_9BACT</name>
<protein>
    <submittedName>
        <fullName evidence="1">Uncharacterized protein</fullName>
    </submittedName>
</protein>
<dbReference type="AlphaFoldDB" id="A0A562SCD6"/>
<gene>
    <name evidence="1" type="ORF">IQ13_3414</name>
</gene>
<proteinExistence type="predicted"/>
<accession>A0A562SCD6</accession>
<comment type="caution">
    <text evidence="1">The sequence shown here is derived from an EMBL/GenBank/DDBJ whole genome shotgun (WGS) entry which is preliminary data.</text>
</comment>